<dbReference type="EMBL" id="CP020773">
    <property type="protein sequence ID" value="ARJ51889.1"/>
    <property type="molecule type" value="Genomic_DNA"/>
</dbReference>
<accession>A0AAC9RU28</accession>
<gene>
    <name evidence="2" type="ORF">B5P37_11455</name>
</gene>
<evidence type="ECO:0000313" key="3">
    <source>
        <dbReference type="Proteomes" id="UP000242864"/>
    </source>
</evidence>
<keyword evidence="1" id="KW-1133">Transmembrane helix</keyword>
<keyword evidence="1" id="KW-0472">Membrane</keyword>
<evidence type="ECO:0000256" key="1">
    <source>
        <dbReference type="SAM" id="Phobius"/>
    </source>
</evidence>
<sequence>MSQSFKSLLIAESCADLADVFFKVAVISNMYLITQSVISTSVIPIIFGVSGFISSFFLPIVTKKLKLNQVLYYSQLTKTIALTCLFLLMLTMKNQIALFTYCLVTIIWMVLLDRRVQH</sequence>
<feature type="transmembrane region" description="Helical" evidence="1">
    <location>
        <begin position="70"/>
        <end position="90"/>
    </location>
</feature>
<evidence type="ECO:0000313" key="2">
    <source>
        <dbReference type="EMBL" id="ARJ51889.1"/>
    </source>
</evidence>
<reference evidence="2 3" key="1">
    <citation type="submission" date="2017-04" db="EMBL/GenBank/DDBJ databases">
        <authorList>
            <person name="Veseli I.A."/>
            <person name="Tang C."/>
            <person name="Pombert J.-F."/>
        </authorList>
    </citation>
    <scope>NUCLEOTIDE SEQUENCE [LARGE SCALE GENOMIC DNA]</scope>
    <source>
        <strain evidence="2 3">ATCC 700373</strain>
    </source>
</reference>
<organism evidence="2 3">
    <name type="scientific">Staphylococcus lutrae</name>
    <dbReference type="NCBI Taxonomy" id="155085"/>
    <lineage>
        <taxon>Bacteria</taxon>
        <taxon>Bacillati</taxon>
        <taxon>Bacillota</taxon>
        <taxon>Bacilli</taxon>
        <taxon>Bacillales</taxon>
        <taxon>Staphylococcaceae</taxon>
        <taxon>Staphylococcus</taxon>
    </lineage>
</organism>
<keyword evidence="3" id="KW-1185">Reference proteome</keyword>
<proteinExistence type="predicted"/>
<dbReference type="Proteomes" id="UP000242864">
    <property type="component" value="Chromosome"/>
</dbReference>
<feature type="transmembrane region" description="Helical" evidence="1">
    <location>
        <begin position="37"/>
        <end position="58"/>
    </location>
</feature>
<feature type="transmembrane region" description="Helical" evidence="1">
    <location>
        <begin position="96"/>
        <end position="112"/>
    </location>
</feature>
<dbReference type="KEGG" id="slz:B5P37_11455"/>
<protein>
    <submittedName>
        <fullName evidence="2">Uncharacterized protein</fullName>
    </submittedName>
</protein>
<dbReference type="AlphaFoldDB" id="A0AAC9RU28"/>
<name>A0AAC9RU28_9STAP</name>
<keyword evidence="1" id="KW-0812">Transmembrane</keyword>
<dbReference type="RefSeq" id="WP_085238333.1">
    <property type="nucleotide sequence ID" value="NZ_CP020773.1"/>
</dbReference>